<dbReference type="EC" id="3.7.1.2" evidence="4"/>
<dbReference type="AlphaFoldDB" id="A0A418Q2K7"/>
<dbReference type="InterPro" id="IPR015377">
    <property type="entry name" value="Fumarylacetoacetase_N"/>
</dbReference>
<evidence type="ECO:0000313" key="17">
    <source>
        <dbReference type="EMBL" id="RIX32252.1"/>
    </source>
</evidence>
<evidence type="ECO:0000256" key="13">
    <source>
        <dbReference type="PIRSR" id="PIRSR605959-3"/>
    </source>
</evidence>
<evidence type="ECO:0000256" key="9">
    <source>
        <dbReference type="ARBA" id="ARBA00022878"/>
    </source>
</evidence>
<comment type="pathway">
    <text evidence="3">Amino-acid degradation; L-phenylalanine degradation; acetoacetate and fumarate from L-phenylalanine: step 6/6.</text>
</comment>
<keyword evidence="9" id="KW-0828">Tyrosine catabolism</keyword>
<evidence type="ECO:0000256" key="3">
    <source>
        <dbReference type="ARBA" id="ARBA00004782"/>
    </source>
</evidence>
<dbReference type="InterPro" id="IPR011234">
    <property type="entry name" value="Fumarylacetoacetase-like_C"/>
</dbReference>
<dbReference type="SUPFAM" id="SSF56529">
    <property type="entry name" value="FAH"/>
    <property type="match status" value="1"/>
</dbReference>
<feature type="binding site" evidence="13">
    <location>
        <position position="261"/>
    </location>
    <ligand>
        <name>Mg(2+)</name>
        <dbReference type="ChEBI" id="CHEBI:18420"/>
    </ligand>
</feature>
<evidence type="ECO:0000256" key="1">
    <source>
        <dbReference type="ARBA" id="ARBA00001913"/>
    </source>
</evidence>
<feature type="binding site" evidence="13">
    <location>
        <position position="237"/>
    </location>
    <ligand>
        <name>Mg(2+)</name>
        <dbReference type="ChEBI" id="CHEBI:18420"/>
    </ligand>
</feature>
<organism evidence="17 18">
    <name type="scientific">Sphingomonas edaphi</name>
    <dbReference type="NCBI Taxonomy" id="2315689"/>
    <lineage>
        <taxon>Bacteria</taxon>
        <taxon>Pseudomonadati</taxon>
        <taxon>Pseudomonadota</taxon>
        <taxon>Alphaproteobacteria</taxon>
        <taxon>Sphingomonadales</taxon>
        <taxon>Sphingomonadaceae</taxon>
        <taxon>Sphingomonas</taxon>
    </lineage>
</organism>
<dbReference type="Gene3D" id="3.90.850.10">
    <property type="entry name" value="Fumarylacetoacetase-like, C-terminal domain"/>
    <property type="match status" value="1"/>
</dbReference>
<feature type="binding site" evidence="12">
    <location>
        <position position="248"/>
    </location>
    <ligand>
        <name>substrate</name>
    </ligand>
</feature>
<comment type="cofactor">
    <cofactor evidence="2 13">
        <name>Mg(2+)</name>
        <dbReference type="ChEBI" id="CHEBI:18420"/>
    </cofactor>
</comment>
<evidence type="ECO:0000313" key="18">
    <source>
        <dbReference type="Proteomes" id="UP000285023"/>
    </source>
</evidence>
<dbReference type="SUPFAM" id="SSF63433">
    <property type="entry name" value="Fumarylacetoacetate hydrolase, FAH, N-terminal domain"/>
    <property type="match status" value="1"/>
</dbReference>
<dbReference type="GO" id="GO:0006559">
    <property type="term" value="P:L-phenylalanine catabolic process"/>
    <property type="evidence" value="ECO:0007669"/>
    <property type="project" value="UniProtKB-UniPathway"/>
</dbReference>
<keyword evidence="10" id="KW-0585">Phenylalanine catabolism</keyword>
<feature type="binding site" evidence="13">
    <location>
        <position position="131"/>
    </location>
    <ligand>
        <name>Ca(2+)</name>
        <dbReference type="ChEBI" id="CHEBI:29108"/>
    </ligand>
</feature>
<feature type="binding site" evidence="12">
    <location>
        <position position="244"/>
    </location>
    <ligand>
        <name>substrate</name>
    </ligand>
</feature>
<dbReference type="PANTHER" id="PTHR43069">
    <property type="entry name" value="FUMARYLACETOACETASE"/>
    <property type="match status" value="1"/>
</dbReference>
<comment type="caution">
    <text evidence="17">The sequence shown here is derived from an EMBL/GenBank/DDBJ whole genome shotgun (WGS) entry which is preliminary data.</text>
</comment>
<evidence type="ECO:0000256" key="8">
    <source>
        <dbReference type="ARBA" id="ARBA00022842"/>
    </source>
</evidence>
<dbReference type="NCBIfam" id="TIGR01266">
    <property type="entry name" value="fum_ac_acetase"/>
    <property type="match status" value="1"/>
</dbReference>
<proteinExistence type="predicted"/>
<keyword evidence="7 13" id="KW-0106">Calcium</keyword>
<keyword evidence="18" id="KW-1185">Reference proteome</keyword>
<evidence type="ECO:0000259" key="15">
    <source>
        <dbReference type="Pfam" id="PF01557"/>
    </source>
</evidence>
<feature type="binding site" evidence="13">
    <location>
        <position position="237"/>
    </location>
    <ligand>
        <name>Ca(2+)</name>
        <dbReference type="ChEBI" id="CHEBI:29108"/>
    </ligand>
</feature>
<feature type="domain" description="Fumarylacetoacetase-like C-terminal" evidence="15">
    <location>
        <begin position="137"/>
        <end position="428"/>
    </location>
</feature>
<evidence type="ECO:0000256" key="12">
    <source>
        <dbReference type="PIRSR" id="PIRSR605959-2"/>
    </source>
</evidence>
<dbReference type="RefSeq" id="WP_119532014.1">
    <property type="nucleotide sequence ID" value="NZ_QXTF01000001.1"/>
</dbReference>
<gene>
    <name evidence="17" type="primary">fahA</name>
    <name evidence="17" type="ORF">D3M59_04630</name>
</gene>
<protein>
    <recommendedName>
        <fullName evidence="4">fumarylacetoacetase</fullName>
        <ecNumber evidence="4">3.7.1.2</ecNumber>
    </recommendedName>
</protein>
<keyword evidence="8 13" id="KW-0460">Magnesium</keyword>
<name>A0A418Q2K7_9SPHN</name>
<dbReference type="InterPro" id="IPR036663">
    <property type="entry name" value="Fumarylacetoacetase_C_sf"/>
</dbReference>
<dbReference type="PANTHER" id="PTHR43069:SF2">
    <property type="entry name" value="FUMARYLACETOACETASE"/>
    <property type="match status" value="1"/>
</dbReference>
<feature type="binding site" evidence="12">
    <location>
        <position position="133"/>
    </location>
    <ligand>
        <name>substrate</name>
    </ligand>
</feature>
<dbReference type="GO" id="GO:1902000">
    <property type="term" value="P:homogentisate catabolic process"/>
    <property type="evidence" value="ECO:0007669"/>
    <property type="project" value="TreeGrafter"/>
</dbReference>
<feature type="region of interest" description="Disordered" evidence="14">
    <location>
        <begin position="172"/>
        <end position="196"/>
    </location>
</feature>
<keyword evidence="5 13" id="KW-0479">Metal-binding</keyword>
<feature type="active site" description="Proton acceptor" evidence="11">
    <location>
        <position position="138"/>
    </location>
</feature>
<evidence type="ECO:0000256" key="2">
    <source>
        <dbReference type="ARBA" id="ARBA00001946"/>
    </source>
</evidence>
<dbReference type="GO" id="GO:0004334">
    <property type="term" value="F:fumarylacetoacetase activity"/>
    <property type="evidence" value="ECO:0007669"/>
    <property type="project" value="UniProtKB-EC"/>
</dbReference>
<evidence type="ECO:0000256" key="6">
    <source>
        <dbReference type="ARBA" id="ARBA00022801"/>
    </source>
</evidence>
<comment type="cofactor">
    <cofactor evidence="1 13">
        <name>Ca(2+)</name>
        <dbReference type="ChEBI" id="CHEBI:29108"/>
    </cofactor>
</comment>
<feature type="binding site" evidence="13">
    <location>
        <position position="257"/>
    </location>
    <ligand>
        <name>Mg(2+)</name>
        <dbReference type="ChEBI" id="CHEBI:18420"/>
    </ligand>
</feature>
<evidence type="ECO:0000256" key="7">
    <source>
        <dbReference type="ARBA" id="ARBA00022837"/>
    </source>
</evidence>
<evidence type="ECO:0000256" key="10">
    <source>
        <dbReference type="ARBA" id="ARBA00023232"/>
    </source>
</evidence>
<feature type="binding site" evidence="12">
    <location>
        <position position="365"/>
    </location>
    <ligand>
        <name>substrate</name>
    </ligand>
</feature>
<keyword evidence="6 17" id="KW-0378">Hydrolase</keyword>
<dbReference type="Pfam" id="PF09298">
    <property type="entry name" value="FAA_hydrolase_N"/>
    <property type="match status" value="1"/>
</dbReference>
<dbReference type="InterPro" id="IPR005959">
    <property type="entry name" value="Fumarylacetoacetase"/>
</dbReference>
<evidence type="ECO:0000259" key="16">
    <source>
        <dbReference type="Pfam" id="PF09298"/>
    </source>
</evidence>
<evidence type="ECO:0000256" key="4">
    <source>
        <dbReference type="ARBA" id="ARBA00012094"/>
    </source>
</evidence>
<feature type="binding site" evidence="12">
    <location>
        <position position="147"/>
    </location>
    <ligand>
        <name>substrate</name>
    </ligand>
</feature>
<dbReference type="OrthoDB" id="3766879at2"/>
<reference evidence="17 18" key="1">
    <citation type="submission" date="2018-09" db="EMBL/GenBank/DDBJ databases">
        <title>Sphingomonas sp. DAC4.</title>
        <authorList>
            <person name="Seo T."/>
        </authorList>
    </citation>
    <scope>NUCLEOTIDE SEQUENCE [LARGE SCALE GENOMIC DNA]</scope>
    <source>
        <strain evidence="17 18">DAC4</strain>
    </source>
</reference>
<evidence type="ECO:0000256" key="14">
    <source>
        <dbReference type="SAM" id="MobiDB-lite"/>
    </source>
</evidence>
<evidence type="ECO:0000256" key="5">
    <source>
        <dbReference type="ARBA" id="ARBA00022723"/>
    </source>
</evidence>
<accession>A0A418Q2K7</accession>
<dbReference type="Gene3D" id="2.30.30.230">
    <property type="entry name" value="Fumarylacetoacetase, N-terminal domain"/>
    <property type="match status" value="1"/>
</dbReference>
<feature type="binding site" evidence="13">
    <location>
        <position position="203"/>
    </location>
    <ligand>
        <name>Ca(2+)</name>
        <dbReference type="ChEBI" id="CHEBI:29108"/>
    </ligand>
</feature>
<dbReference type="GO" id="GO:0046872">
    <property type="term" value="F:metal ion binding"/>
    <property type="evidence" value="ECO:0007669"/>
    <property type="project" value="UniProtKB-KW"/>
</dbReference>
<dbReference type="EMBL" id="QXTF01000001">
    <property type="protein sequence ID" value="RIX32252.1"/>
    <property type="molecule type" value="Genomic_DNA"/>
</dbReference>
<dbReference type="Pfam" id="PF01557">
    <property type="entry name" value="FAA_hydrolase"/>
    <property type="match status" value="1"/>
</dbReference>
<dbReference type="GO" id="GO:0006572">
    <property type="term" value="P:L-tyrosine catabolic process"/>
    <property type="evidence" value="ECO:0007669"/>
    <property type="project" value="UniProtKB-KW"/>
</dbReference>
<dbReference type="Proteomes" id="UP000285023">
    <property type="component" value="Unassembled WGS sequence"/>
</dbReference>
<feature type="binding site" evidence="13">
    <location>
        <position position="205"/>
    </location>
    <ligand>
        <name>Ca(2+)</name>
        <dbReference type="ChEBI" id="CHEBI:29108"/>
    </ligand>
</feature>
<dbReference type="InterPro" id="IPR036462">
    <property type="entry name" value="Fumarylacetoacetase_N_sf"/>
</dbReference>
<evidence type="ECO:0000256" key="11">
    <source>
        <dbReference type="PIRSR" id="PIRSR605959-1"/>
    </source>
</evidence>
<dbReference type="UniPathway" id="UPA00139">
    <property type="reaction ID" value="UER00341"/>
</dbReference>
<feature type="domain" description="Fumarylacetoacetase N-terminal" evidence="16">
    <location>
        <begin position="28"/>
        <end position="123"/>
    </location>
</feature>
<sequence length="433" mass="46657">MTNIDETHDPARKSWVATANHHADFPIQNLPLGVFSVGSGEPRIGCAIGDKILDVRGLAETGLLDDRWLPALTRADLNDWFARGHEDSRALRRLLSDLLSGEAQRAAVEPHLIDQSDTTMHLPCHIGDYTDFYVGIHHATNVGKQFRPDSPLLPNYKHVPIGYHGRASSVTVSGQPVVRPKGQRKQPEAEAPEYGPSRRLDYELELGIFVGRGNRLGETIPIGKASDHIAGYCLLNDWSARDLQAWEYQPLGPFLAKNFQTSISPWVITSDALAPFRKAVPPRPEGDPDPLPYLSDRADQQSGGLGIGLKASLSTAAMREAGATPYVLSEGEADAAMYWSAAQIVAHHASNGCNLQPGDLIGTGTLSTDRQSGLGSLLEISKGGNEPLVLPNGETRSFLEDGDELTLSALCSADGAVTIGFGTCIGRVLPARR</sequence>